<dbReference type="FunFam" id="3.40.50.300:FF:000013">
    <property type="entry name" value="PhoH family ATPase"/>
    <property type="match status" value="1"/>
</dbReference>
<keyword evidence="1" id="KW-0547">Nucleotide-binding</keyword>
<dbReference type="GO" id="GO:0005524">
    <property type="term" value="F:ATP binding"/>
    <property type="evidence" value="ECO:0007669"/>
    <property type="project" value="UniProtKB-KW"/>
</dbReference>
<dbReference type="Pfam" id="PF13638">
    <property type="entry name" value="PIN_4"/>
    <property type="match status" value="1"/>
</dbReference>
<dbReference type="InterPro" id="IPR003714">
    <property type="entry name" value="PhoH"/>
</dbReference>
<dbReference type="GO" id="GO:0005829">
    <property type="term" value="C:cytosol"/>
    <property type="evidence" value="ECO:0007669"/>
    <property type="project" value="TreeGrafter"/>
</dbReference>
<evidence type="ECO:0000313" key="5">
    <source>
        <dbReference type="EMBL" id="RCK79278.1"/>
    </source>
</evidence>
<dbReference type="CDD" id="cd09883">
    <property type="entry name" value="PIN_VapC_PhoHL-ATPase"/>
    <property type="match status" value="1"/>
</dbReference>
<gene>
    <name evidence="5" type="ORF">OZSIB_0149</name>
</gene>
<dbReference type="InterPro" id="IPR002716">
    <property type="entry name" value="PIN_dom"/>
</dbReference>
<dbReference type="Proteomes" id="UP000252355">
    <property type="component" value="Unassembled WGS sequence"/>
</dbReference>
<feature type="domain" description="PIN" evidence="4">
    <location>
        <begin position="3"/>
        <end position="127"/>
    </location>
</feature>
<organism evidence="5 6">
    <name type="scientific">Candidatus Ozemobacter sibiricus</name>
    <dbReference type="NCBI Taxonomy" id="2268124"/>
    <lineage>
        <taxon>Bacteria</taxon>
        <taxon>Candidatus Ozemobacteria</taxon>
        <taxon>Candidatus Ozemobacterales</taxon>
        <taxon>Candidatus Ozemobacteraceae</taxon>
        <taxon>Candidatus Ozemobacter</taxon>
    </lineage>
</organism>
<reference evidence="5 6" key="1">
    <citation type="submission" date="2018-05" db="EMBL/GenBank/DDBJ databases">
        <title>A metagenomic window into the 2 km-deep terrestrial subsurface aquifer revealed taxonomically and functionally diverse microbial community comprising novel uncultured bacterial lineages.</title>
        <authorList>
            <person name="Kadnikov V.V."/>
            <person name="Mardanov A.V."/>
            <person name="Beletsky A.V."/>
            <person name="Banks D."/>
            <person name="Pimenov N.V."/>
            <person name="Frank Y.A."/>
            <person name="Karnachuk O.V."/>
            <person name="Ravin N.V."/>
        </authorList>
    </citation>
    <scope>NUCLEOTIDE SEQUENCE [LARGE SCALE GENOMIC DNA]</scope>
    <source>
        <strain evidence="5">BY5</strain>
    </source>
</reference>
<dbReference type="SUPFAM" id="SSF88723">
    <property type="entry name" value="PIN domain-like"/>
    <property type="match status" value="1"/>
</dbReference>
<evidence type="ECO:0000256" key="2">
    <source>
        <dbReference type="ARBA" id="ARBA00022840"/>
    </source>
</evidence>
<sequence>MRKTFVLDTNVLLHNHQAIFSFKDNDVVIPLGVIEELDRFKGFNDERGREARSASRELDAIRKKGHLYEGVPLPNGGTVQVLIDHDMEIPYGFDKSKVDNRILACALHLKKQGRNVYLISKDMNARIKADALGIPTQDFETNKVHIDELYSGWRELVLPAREIETFLATKAMEAPAQAGLFLNEFVLLKAAENENKTALAKYCGTLKKLTPLYHINARPWGVEPLNLQQKFAIELLLCNEIQLVTLVGRAGTGKTLLALACGLQKTIDEHVYRKLLVSRPIMPLGKDIGYLPGSKDEKLSHWMQPIFDNLEFVMDRLYSNSDDVDKKIRFLIESQKVQIEAITYIRGRSIPKQFLIVDEAQNLTPHEVKTIISRAGDGTKVVLTGDPYQIDNPYLDSSSNGLNYVINKFKGKGLFGHIILHKSERSDLSALASELL</sequence>
<evidence type="ECO:0000259" key="4">
    <source>
        <dbReference type="SMART" id="SM00670"/>
    </source>
</evidence>
<dbReference type="EMBL" id="QOQW01000014">
    <property type="protein sequence ID" value="RCK79278.1"/>
    <property type="molecule type" value="Genomic_DNA"/>
</dbReference>
<dbReference type="Gene3D" id="3.40.50.300">
    <property type="entry name" value="P-loop containing nucleotide triphosphate hydrolases"/>
    <property type="match status" value="1"/>
</dbReference>
<evidence type="ECO:0000256" key="3">
    <source>
        <dbReference type="ARBA" id="ARBA00046345"/>
    </source>
</evidence>
<proteinExistence type="inferred from homology"/>
<dbReference type="SUPFAM" id="SSF52540">
    <property type="entry name" value="P-loop containing nucleoside triphosphate hydrolases"/>
    <property type="match status" value="1"/>
</dbReference>
<dbReference type="PANTHER" id="PTHR30473">
    <property type="entry name" value="PROTEIN PHOH"/>
    <property type="match status" value="1"/>
</dbReference>
<name>A0A367ZMC8_9BACT</name>
<dbReference type="Gene3D" id="3.40.50.1010">
    <property type="entry name" value="5'-nuclease"/>
    <property type="match status" value="1"/>
</dbReference>
<accession>A0A367ZMC8</accession>
<dbReference type="AlphaFoldDB" id="A0A367ZMC8"/>
<evidence type="ECO:0000256" key="1">
    <source>
        <dbReference type="ARBA" id="ARBA00022741"/>
    </source>
</evidence>
<comment type="similarity">
    <text evidence="3">In the N-terminal section; belongs to the PINc/VapC protein family.</text>
</comment>
<comment type="caution">
    <text evidence="5">The sequence shown here is derived from an EMBL/GenBank/DDBJ whole genome shotgun (WGS) entry which is preliminary data.</text>
</comment>
<keyword evidence="2" id="KW-0067">ATP-binding</keyword>
<dbReference type="Pfam" id="PF02562">
    <property type="entry name" value="PhoH"/>
    <property type="match status" value="1"/>
</dbReference>
<evidence type="ECO:0000313" key="6">
    <source>
        <dbReference type="Proteomes" id="UP000252355"/>
    </source>
</evidence>
<dbReference type="InterPro" id="IPR029060">
    <property type="entry name" value="PIN-like_dom_sf"/>
</dbReference>
<protein>
    <submittedName>
        <fullName evidence="5">Putative ATPase related to phosphate starvation-inducible protein PhoH</fullName>
    </submittedName>
</protein>
<dbReference type="InterPro" id="IPR051451">
    <property type="entry name" value="PhoH2-like"/>
</dbReference>
<dbReference type="InterPro" id="IPR027417">
    <property type="entry name" value="P-loop_NTPase"/>
</dbReference>
<dbReference type="PANTHER" id="PTHR30473:SF2">
    <property type="entry name" value="PIN DOMAIN-CONTAINING PROTEIN"/>
    <property type="match status" value="1"/>
</dbReference>
<dbReference type="SMART" id="SM00670">
    <property type="entry name" value="PINc"/>
    <property type="match status" value="1"/>
</dbReference>